<dbReference type="PIRSF" id="PIRSF000183">
    <property type="entry name" value="Alanine_dh"/>
    <property type="match status" value="1"/>
</dbReference>
<dbReference type="Pfam" id="PF05222">
    <property type="entry name" value="AlaDh_PNT_N"/>
    <property type="match status" value="1"/>
</dbReference>
<dbReference type="GO" id="GO:0005886">
    <property type="term" value="C:plasma membrane"/>
    <property type="evidence" value="ECO:0007669"/>
    <property type="project" value="TreeGrafter"/>
</dbReference>
<evidence type="ECO:0000256" key="6">
    <source>
        <dbReference type="PIRNR" id="PIRNR000183"/>
    </source>
</evidence>
<dbReference type="InterPro" id="IPR036291">
    <property type="entry name" value="NAD(P)-bd_dom_sf"/>
</dbReference>
<dbReference type="Pfam" id="PF01262">
    <property type="entry name" value="AlaDh_PNT_C"/>
    <property type="match status" value="1"/>
</dbReference>
<keyword evidence="5 6" id="KW-0520">NAD</keyword>
<dbReference type="Gene3D" id="3.40.50.720">
    <property type="entry name" value="NAD(P)-binding Rossmann-like Domain"/>
    <property type="match status" value="2"/>
</dbReference>
<evidence type="ECO:0000313" key="12">
    <source>
        <dbReference type="EMBL" id="EFM25592.1"/>
    </source>
</evidence>
<evidence type="ECO:0000256" key="4">
    <source>
        <dbReference type="ARBA" id="ARBA00023002"/>
    </source>
</evidence>
<feature type="binding site" evidence="9">
    <location>
        <position position="132"/>
    </location>
    <ligand>
        <name>NAD(+)</name>
        <dbReference type="ChEBI" id="CHEBI:57540"/>
    </ligand>
</feature>
<evidence type="ECO:0000256" key="9">
    <source>
        <dbReference type="PIRSR" id="PIRSR000183-3"/>
    </source>
</evidence>
<evidence type="ECO:0000256" key="8">
    <source>
        <dbReference type="PIRSR" id="PIRSR000183-2"/>
    </source>
</evidence>
<evidence type="ECO:0000313" key="13">
    <source>
        <dbReference type="Proteomes" id="UP000003280"/>
    </source>
</evidence>
<dbReference type="InterPro" id="IPR007886">
    <property type="entry name" value="AlaDH/PNT_N"/>
</dbReference>
<protein>
    <recommendedName>
        <fullName evidence="3 6">Alanine dehydrogenase</fullName>
        <ecNumber evidence="3 6">1.4.1.1</ecNumber>
    </recommendedName>
</protein>
<feature type="active site" description="Proton donor/acceptor" evidence="7">
    <location>
        <position position="268"/>
    </location>
</feature>
<evidence type="ECO:0000256" key="7">
    <source>
        <dbReference type="PIRSR" id="PIRSR000183-1"/>
    </source>
</evidence>
<dbReference type="NCBIfam" id="TIGR00518">
    <property type="entry name" value="alaDH"/>
    <property type="match status" value="1"/>
</dbReference>
<dbReference type="FunFam" id="3.40.50.720:FF:000049">
    <property type="entry name" value="Alanine dehydrogenase"/>
    <property type="match status" value="1"/>
</dbReference>
<dbReference type="GO" id="GO:0042853">
    <property type="term" value="P:L-alanine catabolic process"/>
    <property type="evidence" value="ECO:0007669"/>
    <property type="project" value="InterPro"/>
</dbReference>
<dbReference type="InterPro" id="IPR007698">
    <property type="entry name" value="AlaDH/PNT_NAD(H)-bd"/>
</dbReference>
<feature type="domain" description="Alanine dehydrogenase/pyridine nucleotide transhydrogenase N-terminal" evidence="11">
    <location>
        <begin position="4"/>
        <end position="135"/>
    </location>
</feature>
<dbReference type="EMBL" id="AEEH01000031">
    <property type="protein sequence ID" value="EFM25592.1"/>
    <property type="molecule type" value="Genomic_DNA"/>
</dbReference>
<comment type="caution">
    <text evidence="12">The sequence shown here is derived from an EMBL/GenBank/DDBJ whole genome shotgun (WGS) entry which is preliminary data.</text>
</comment>
<dbReference type="GO" id="GO:0000166">
    <property type="term" value="F:nucleotide binding"/>
    <property type="evidence" value="ECO:0007669"/>
    <property type="project" value="UniProtKB-KW"/>
</dbReference>
<gene>
    <name evidence="12" type="primary">ald</name>
    <name evidence="12" type="ORF">HMPREF9225_0805</name>
</gene>
<dbReference type="SMART" id="SM01003">
    <property type="entry name" value="AlaDh_PNT_N"/>
    <property type="match status" value="1"/>
</dbReference>
<keyword evidence="4 6" id="KW-0560">Oxidoreductase</keyword>
<sequence>MKISIPKEIKDNEFRVAITPGAVNTLALAGHEVYIEKGAGISSGFTDEEYKSQGAKIVDQKTCWEVADMIYKVKEPLKEEYKFFREGLIIFCYLHLAANEELTKELLKNKVTGVAFETVEVNGKLPLLRPMSEIAGRMAITEGSFYLSKQAGGKGILLDGVPGVAPAHVVIIGTGGVGRSAVKVATGMGARVTAIGHNMEQLSQLIDIFGNSIETLYSDPYNISKAVESADLVISTVLVPGSKAPCLVTEEMVKSMGEGSVIVDVAIDQGGSIETTKNHPTTHSNPTFVKHGVIHYAVANIPGSVPMTSTKALSNATSEFANLIAKEGIKKAMENHGLKLGINTMGGYITNAALAKVYEEDCKDPEELI</sequence>
<comment type="catalytic activity">
    <reaction evidence="6">
        <text>L-alanine + NAD(+) + H2O = pyruvate + NH4(+) + NADH + H(+)</text>
        <dbReference type="Rhea" id="RHEA:18405"/>
        <dbReference type="ChEBI" id="CHEBI:15361"/>
        <dbReference type="ChEBI" id="CHEBI:15377"/>
        <dbReference type="ChEBI" id="CHEBI:15378"/>
        <dbReference type="ChEBI" id="CHEBI:28938"/>
        <dbReference type="ChEBI" id="CHEBI:57540"/>
        <dbReference type="ChEBI" id="CHEBI:57945"/>
        <dbReference type="ChEBI" id="CHEBI:57972"/>
        <dbReference type="EC" id="1.4.1.1"/>
    </reaction>
</comment>
<evidence type="ECO:0000256" key="3">
    <source>
        <dbReference type="ARBA" id="ARBA00012897"/>
    </source>
</evidence>
<evidence type="ECO:0000256" key="5">
    <source>
        <dbReference type="ARBA" id="ARBA00023027"/>
    </source>
</evidence>
<dbReference type="eggNOG" id="COG0686">
    <property type="taxonomic scope" value="Bacteria"/>
</dbReference>
<dbReference type="SUPFAM" id="SSF52283">
    <property type="entry name" value="Formate/glycerate dehydrogenase catalytic domain-like"/>
    <property type="match status" value="1"/>
</dbReference>
<dbReference type="AlphaFoldDB" id="E0NKW6"/>
<comment type="similarity">
    <text evidence="2 6">Belongs to the AlaDH/PNT family.</text>
</comment>
<dbReference type="Proteomes" id="UP000003280">
    <property type="component" value="Unassembled WGS sequence"/>
</dbReference>
<evidence type="ECO:0000259" key="10">
    <source>
        <dbReference type="SMART" id="SM01002"/>
    </source>
</evidence>
<feature type="binding site" evidence="8">
    <location>
        <position position="74"/>
    </location>
    <ligand>
        <name>substrate</name>
    </ligand>
</feature>
<evidence type="ECO:0000256" key="1">
    <source>
        <dbReference type="ARBA" id="ARBA00005206"/>
    </source>
</evidence>
<feature type="binding site" evidence="9">
    <location>
        <begin position="265"/>
        <end position="268"/>
    </location>
    <ligand>
        <name>NAD(+)</name>
        <dbReference type="ChEBI" id="CHEBI:57540"/>
    </ligand>
</feature>
<feature type="binding site" evidence="8">
    <location>
        <position position="15"/>
    </location>
    <ligand>
        <name>substrate</name>
    </ligand>
</feature>
<dbReference type="SUPFAM" id="SSF51735">
    <property type="entry name" value="NAD(P)-binding Rossmann-fold domains"/>
    <property type="match status" value="1"/>
</dbReference>
<feature type="binding site" evidence="9">
    <location>
        <begin position="237"/>
        <end position="238"/>
    </location>
    <ligand>
        <name>NAD(+)</name>
        <dbReference type="ChEBI" id="CHEBI:57540"/>
    </ligand>
</feature>
<name>E0NKW6_9FIRM</name>
<feature type="domain" description="Alanine dehydrogenase/pyridine nucleotide transhydrogenase NAD(H)-binding" evidence="10">
    <location>
        <begin position="147"/>
        <end position="297"/>
    </location>
</feature>
<organism evidence="12 13">
    <name type="scientific">Peptoniphilus duerdenii ATCC BAA-1640</name>
    <dbReference type="NCBI Taxonomy" id="862517"/>
    <lineage>
        <taxon>Bacteria</taxon>
        <taxon>Bacillati</taxon>
        <taxon>Bacillota</taxon>
        <taxon>Tissierellia</taxon>
        <taxon>Tissierellales</taxon>
        <taxon>Peptoniphilaceae</taxon>
        <taxon>Peptoniphilus</taxon>
    </lineage>
</organism>
<proteinExistence type="inferred from homology"/>
<dbReference type="SMART" id="SM01002">
    <property type="entry name" value="AlaDh_PNT_C"/>
    <property type="match status" value="1"/>
</dbReference>
<dbReference type="PANTHER" id="PTHR42795:SF1">
    <property type="entry name" value="ALANINE DEHYDROGENASE"/>
    <property type="match status" value="1"/>
</dbReference>
<feature type="active site" description="Proton donor/acceptor" evidence="7">
    <location>
        <position position="95"/>
    </location>
</feature>
<keyword evidence="9" id="KW-0547">Nucleotide-binding</keyword>
<dbReference type="PANTHER" id="PTHR42795">
    <property type="entry name" value="ALANINE DEHYDROGENASE"/>
    <property type="match status" value="1"/>
</dbReference>
<dbReference type="RefSeq" id="WP_008901620.1">
    <property type="nucleotide sequence ID" value="NZ_GL397071.1"/>
</dbReference>
<dbReference type="GO" id="GO:0000286">
    <property type="term" value="F:alanine dehydrogenase activity"/>
    <property type="evidence" value="ECO:0007669"/>
    <property type="project" value="UniProtKB-UniRule"/>
</dbReference>
<comment type="pathway">
    <text evidence="1">Amino-acid degradation; L-alanine degradation via dehydrogenase pathway; NH(3) and pyruvate from L-alanine: step 1/1.</text>
</comment>
<reference evidence="12 13" key="1">
    <citation type="submission" date="2010-07" db="EMBL/GenBank/DDBJ databases">
        <authorList>
            <person name="Muzny D."/>
            <person name="Qin X."/>
            <person name="Deng J."/>
            <person name="Jiang H."/>
            <person name="Liu Y."/>
            <person name="Qu J."/>
            <person name="Song X.-Z."/>
            <person name="Zhang L."/>
            <person name="Thornton R."/>
            <person name="Coyle M."/>
            <person name="Francisco L."/>
            <person name="Jackson L."/>
            <person name="Javaid M."/>
            <person name="Korchina V."/>
            <person name="Kovar C."/>
            <person name="Mata R."/>
            <person name="Mathew T."/>
            <person name="Ngo R."/>
            <person name="Nguyen L."/>
            <person name="Nguyen N."/>
            <person name="Okwuonu G."/>
            <person name="Ongeri F."/>
            <person name="Pham C."/>
            <person name="Simmons D."/>
            <person name="Wilczek-Boney K."/>
            <person name="Hale W."/>
            <person name="Jakkamsetti A."/>
            <person name="Pham P."/>
            <person name="Ruth R."/>
            <person name="San Lucas F."/>
            <person name="Warren J."/>
            <person name="Zhang J."/>
            <person name="Zhao Z."/>
            <person name="Zhou C."/>
            <person name="Zhu D."/>
            <person name="Lee S."/>
            <person name="Bess C."/>
            <person name="Blankenburg K."/>
            <person name="Forbes L."/>
            <person name="Fu Q."/>
            <person name="Gubbala S."/>
            <person name="Hirani K."/>
            <person name="Jayaseelan J.C."/>
            <person name="Lara F."/>
            <person name="Munidasa M."/>
            <person name="Palculict T."/>
            <person name="Patil S."/>
            <person name="Pu L.-L."/>
            <person name="Saada N."/>
            <person name="Tang L."/>
            <person name="Weissenberger G."/>
            <person name="Zhu Y."/>
            <person name="Hemphill L."/>
            <person name="Shang Y."/>
            <person name="Youmans B."/>
            <person name="Ayvaz T."/>
            <person name="Ross M."/>
            <person name="Santibanez J."/>
            <person name="Aqrawi P."/>
            <person name="Gross S."/>
            <person name="Joshi V."/>
            <person name="Fowler G."/>
            <person name="Nazareth L."/>
            <person name="Reid J."/>
            <person name="Worley K."/>
            <person name="Petrosino J."/>
            <person name="Highlander S."/>
            <person name="Gibbs R."/>
        </authorList>
    </citation>
    <scope>NUCLEOTIDE SEQUENCE [LARGE SCALE GENOMIC DNA]</scope>
    <source>
        <strain evidence="12 13">ATCC BAA-1640</strain>
    </source>
</reference>
<dbReference type="HOGENOM" id="CLU_003376_3_0_9"/>
<evidence type="ECO:0000259" key="11">
    <source>
        <dbReference type="SMART" id="SM01003"/>
    </source>
</evidence>
<dbReference type="STRING" id="862517.HMPREF9225_0805"/>
<dbReference type="OrthoDB" id="9804592at2"/>
<dbReference type="InterPro" id="IPR008141">
    <property type="entry name" value="Ala_DH"/>
</dbReference>
<feature type="binding site" evidence="9">
    <location>
        <position position="218"/>
    </location>
    <ligand>
        <name>NAD(+)</name>
        <dbReference type="ChEBI" id="CHEBI:57540"/>
    </ligand>
</feature>
<dbReference type="CDD" id="cd05305">
    <property type="entry name" value="L-AlaDH"/>
    <property type="match status" value="1"/>
</dbReference>
<dbReference type="EC" id="1.4.1.1" evidence="3 6"/>
<accession>E0NKW6</accession>
<evidence type="ECO:0000256" key="2">
    <source>
        <dbReference type="ARBA" id="ARBA00005689"/>
    </source>
</evidence>
<keyword evidence="13" id="KW-1185">Reference proteome</keyword>